<dbReference type="GO" id="GO:0004553">
    <property type="term" value="F:hydrolase activity, hydrolyzing O-glycosyl compounds"/>
    <property type="evidence" value="ECO:0007669"/>
    <property type="project" value="InterPro"/>
</dbReference>
<dbReference type="PROSITE" id="PS00018">
    <property type="entry name" value="EF_HAND_1"/>
    <property type="match status" value="1"/>
</dbReference>
<proteinExistence type="predicted"/>
<dbReference type="InterPro" id="IPR032675">
    <property type="entry name" value="LRR_dom_sf"/>
</dbReference>
<dbReference type="PROSITE" id="PS00448">
    <property type="entry name" value="CLOS_CELLULOSOME_RPT"/>
    <property type="match status" value="1"/>
</dbReference>
<gene>
    <name evidence="2" type="ORF">JCM21531_2376</name>
</gene>
<dbReference type="STRING" id="1294263.JCM21531_2376"/>
<dbReference type="InterPro" id="IPR035986">
    <property type="entry name" value="PKD_dom_sf"/>
</dbReference>
<dbReference type="Gene3D" id="2.60.40.4130">
    <property type="match status" value="1"/>
</dbReference>
<keyword evidence="3" id="KW-1185">Reference proteome</keyword>
<dbReference type="Pfam" id="PF00404">
    <property type="entry name" value="Dockerin_1"/>
    <property type="match status" value="1"/>
</dbReference>
<accession>W4V819</accession>
<dbReference type="SUPFAM" id="SSF63446">
    <property type="entry name" value="Type I dockerin domain"/>
    <property type="match status" value="1"/>
</dbReference>
<dbReference type="InterPro" id="IPR018247">
    <property type="entry name" value="EF_Hand_1_Ca_BS"/>
</dbReference>
<dbReference type="SUPFAM" id="SSF49299">
    <property type="entry name" value="PKD domain"/>
    <property type="match status" value="1"/>
</dbReference>
<dbReference type="InterPro" id="IPR002105">
    <property type="entry name" value="Dockerin_1_rpt"/>
</dbReference>
<dbReference type="Proteomes" id="UP000019109">
    <property type="component" value="Unassembled WGS sequence"/>
</dbReference>
<name>W4V819_9FIRM</name>
<dbReference type="InterPro" id="IPR008969">
    <property type="entry name" value="CarboxyPept-like_regulatory"/>
</dbReference>
<evidence type="ECO:0000313" key="3">
    <source>
        <dbReference type="Proteomes" id="UP000019109"/>
    </source>
</evidence>
<dbReference type="PROSITE" id="PS51766">
    <property type="entry name" value="DOCKERIN"/>
    <property type="match status" value="1"/>
</dbReference>
<reference evidence="2" key="1">
    <citation type="journal article" date="2014" name="Genome Announc.">
        <title>Draft Genome Sequence of Clostridium straminisolvens Strain JCM 21531T, Isolated from a Cellulose-Degrading Bacterial Community.</title>
        <authorList>
            <person name="Yuki M."/>
            <person name="Oshima K."/>
            <person name="Suda W."/>
            <person name="Sakamoto M."/>
            <person name="Kitamura K."/>
            <person name="Iida T."/>
            <person name="Hattori M."/>
            <person name="Ohkuma M."/>
        </authorList>
    </citation>
    <scope>NUCLEOTIDE SEQUENCE [LARGE SCALE GENOMIC DNA]</scope>
    <source>
        <strain evidence="2">JCM 21531</strain>
    </source>
</reference>
<evidence type="ECO:0000259" key="1">
    <source>
        <dbReference type="PROSITE" id="PS51766"/>
    </source>
</evidence>
<dbReference type="InterPro" id="IPR036439">
    <property type="entry name" value="Dockerin_dom_sf"/>
</dbReference>
<dbReference type="EMBL" id="BAVR01000026">
    <property type="protein sequence ID" value="GAE88894.1"/>
    <property type="molecule type" value="Genomic_DNA"/>
</dbReference>
<sequence length="417" mass="46762">MKKKFTKLFIGVFCLLIVLTNGVVPYWADAQNTGYKISGYVEPDFEHYKHELKSGFLVELVGYEKSVLSDSKGYFEIKDIPSNPSGYTVKISKDNYLCRLIDVQVTSDIQLGIENEPVTMWAGDINVDGFQDNAINMIDILQFFPCFNTMPEDEAFKADLDINKDGTINMEDVMIVAKHFNTAPSDYPDVPVIKKDDAEFVFKIKTTKNREVYQFPIAPVRGEPNIVVDWGDGTTSRIDSYLERTHIYESPDTYTIKVISFDNMPLFFNGDLKLVEVVTPLPDIGATSFFAFFYGCLNLTKIPDGLFDNNVNATDFGACFNSCASLTEIPAGLFAKNINATSFYACFLSCESLTEIPEGLFDNNINVTQFDACFDGCKNLTGTAPALWSRSNVTKSSSCFRDCTKLSNYDEIPDSWK</sequence>
<dbReference type="RefSeq" id="WP_054847051.1">
    <property type="nucleotide sequence ID" value="NZ_BAVR01000026.1"/>
</dbReference>
<organism evidence="2 3">
    <name type="scientific">Acetivibrio straminisolvens JCM 21531</name>
    <dbReference type="NCBI Taxonomy" id="1294263"/>
    <lineage>
        <taxon>Bacteria</taxon>
        <taxon>Bacillati</taxon>
        <taxon>Bacillota</taxon>
        <taxon>Clostridia</taxon>
        <taxon>Eubacteriales</taxon>
        <taxon>Oscillospiraceae</taxon>
        <taxon>Acetivibrio</taxon>
    </lineage>
</organism>
<dbReference type="OrthoDB" id="2084974at2"/>
<feature type="domain" description="Dockerin" evidence="1">
    <location>
        <begin position="118"/>
        <end position="189"/>
    </location>
</feature>
<dbReference type="Gene3D" id="3.80.10.10">
    <property type="entry name" value="Ribonuclease Inhibitor"/>
    <property type="match status" value="1"/>
</dbReference>
<dbReference type="InterPro" id="IPR016134">
    <property type="entry name" value="Dockerin_dom"/>
</dbReference>
<evidence type="ECO:0000313" key="2">
    <source>
        <dbReference type="EMBL" id="GAE88894.1"/>
    </source>
</evidence>
<dbReference type="AlphaFoldDB" id="W4V819"/>
<comment type="caution">
    <text evidence="2">The sequence shown here is derived from an EMBL/GenBank/DDBJ whole genome shotgun (WGS) entry which is preliminary data.</text>
</comment>
<protein>
    <recommendedName>
        <fullName evidence="1">Dockerin domain-containing protein</fullName>
    </recommendedName>
</protein>
<dbReference type="SUPFAM" id="SSF49464">
    <property type="entry name" value="Carboxypeptidase regulatory domain-like"/>
    <property type="match status" value="1"/>
</dbReference>
<dbReference type="GO" id="GO:0000272">
    <property type="term" value="P:polysaccharide catabolic process"/>
    <property type="evidence" value="ECO:0007669"/>
    <property type="project" value="InterPro"/>
</dbReference>